<keyword evidence="1 4" id="KW-0489">Methyltransferase</keyword>
<dbReference type="Pfam" id="PF05175">
    <property type="entry name" value="MTS"/>
    <property type="match status" value="1"/>
</dbReference>
<dbReference type="Gene3D" id="3.40.50.150">
    <property type="entry name" value="Vaccinia Virus protein VP39"/>
    <property type="match status" value="1"/>
</dbReference>
<dbReference type="GO" id="GO:0008168">
    <property type="term" value="F:methyltransferase activity"/>
    <property type="evidence" value="ECO:0007669"/>
    <property type="project" value="UniProtKB-KW"/>
</dbReference>
<evidence type="ECO:0000259" key="3">
    <source>
        <dbReference type="Pfam" id="PF05175"/>
    </source>
</evidence>
<dbReference type="PANTHER" id="PTHR47816:SF4">
    <property type="entry name" value="RIBOSOMAL RNA SMALL SUBUNIT METHYLTRANSFERASE C"/>
    <property type="match status" value="1"/>
</dbReference>
<dbReference type="GO" id="GO:0032259">
    <property type="term" value="P:methylation"/>
    <property type="evidence" value="ECO:0007669"/>
    <property type="project" value="UniProtKB-KW"/>
</dbReference>
<keyword evidence="5" id="KW-1185">Reference proteome</keyword>
<dbReference type="EMBL" id="JAVLVT010000001">
    <property type="protein sequence ID" value="MDS1269156.1"/>
    <property type="molecule type" value="Genomic_DNA"/>
</dbReference>
<evidence type="ECO:0000313" key="5">
    <source>
        <dbReference type="Proteomes" id="UP001250214"/>
    </source>
</evidence>
<evidence type="ECO:0000256" key="1">
    <source>
        <dbReference type="ARBA" id="ARBA00022603"/>
    </source>
</evidence>
<dbReference type="Proteomes" id="UP001250214">
    <property type="component" value="Unassembled WGS sequence"/>
</dbReference>
<sequence length="214" mass="23459">MTPHYFDPDPQTGSEPRTVSLVLPDLYLPLRTDRAMFSADHVDLGTRILLETVPPPPRQGTLVDLGCGYGPIALTMASRAPQASVLGVDVNERAVELAGYNAHQNHLYNVDFKVGSDPMLVDDHLDVQAEQAPAHIAALWSNPPIRIGKPALHHLLTTWLARLAPTASAHLVVQRNLGADTLHRWLETQSYPCTRIASRSGYRVLRVDAPTSIT</sequence>
<gene>
    <name evidence="4" type="ORF">RIF23_02470</name>
</gene>
<organism evidence="4 5">
    <name type="scientific">Lipingzhangella rawalii</name>
    <dbReference type="NCBI Taxonomy" id="2055835"/>
    <lineage>
        <taxon>Bacteria</taxon>
        <taxon>Bacillati</taxon>
        <taxon>Actinomycetota</taxon>
        <taxon>Actinomycetes</taxon>
        <taxon>Streptosporangiales</taxon>
        <taxon>Nocardiopsidaceae</taxon>
        <taxon>Lipingzhangella</taxon>
    </lineage>
</organism>
<evidence type="ECO:0000313" key="4">
    <source>
        <dbReference type="EMBL" id="MDS1269156.1"/>
    </source>
</evidence>
<name>A0ABU2H1I4_9ACTN</name>
<proteinExistence type="predicted"/>
<feature type="domain" description="Methyltransferase small" evidence="3">
    <location>
        <begin position="30"/>
        <end position="206"/>
    </location>
</feature>
<evidence type="ECO:0000256" key="2">
    <source>
        <dbReference type="ARBA" id="ARBA00022679"/>
    </source>
</evidence>
<dbReference type="CDD" id="cd02440">
    <property type="entry name" value="AdoMet_MTases"/>
    <property type="match status" value="1"/>
</dbReference>
<keyword evidence="2" id="KW-0808">Transferase</keyword>
<dbReference type="InterPro" id="IPR029063">
    <property type="entry name" value="SAM-dependent_MTases_sf"/>
</dbReference>
<dbReference type="InterPro" id="IPR046977">
    <property type="entry name" value="RsmC/RlmG"/>
</dbReference>
<dbReference type="SUPFAM" id="SSF53335">
    <property type="entry name" value="S-adenosyl-L-methionine-dependent methyltransferases"/>
    <property type="match status" value="1"/>
</dbReference>
<comment type="caution">
    <text evidence="4">The sequence shown here is derived from an EMBL/GenBank/DDBJ whole genome shotgun (WGS) entry which is preliminary data.</text>
</comment>
<reference evidence="5" key="1">
    <citation type="submission" date="2023-07" db="EMBL/GenBank/DDBJ databases">
        <title>Novel species in the genus Lipingzhangella isolated from Sambhar Salt Lake.</title>
        <authorList>
            <person name="Jiya N."/>
            <person name="Kajale S."/>
            <person name="Sharma A."/>
        </authorList>
    </citation>
    <scope>NUCLEOTIDE SEQUENCE [LARGE SCALE GENOMIC DNA]</scope>
    <source>
        <strain evidence="5">LS1_29</strain>
    </source>
</reference>
<dbReference type="PANTHER" id="PTHR47816">
    <property type="entry name" value="RIBOSOMAL RNA SMALL SUBUNIT METHYLTRANSFERASE C"/>
    <property type="match status" value="1"/>
</dbReference>
<accession>A0ABU2H1I4</accession>
<dbReference type="RefSeq" id="WP_310910666.1">
    <property type="nucleotide sequence ID" value="NZ_JAVLVT010000001.1"/>
</dbReference>
<dbReference type="InterPro" id="IPR007848">
    <property type="entry name" value="Small_mtfrase_dom"/>
</dbReference>
<protein>
    <submittedName>
        <fullName evidence="4">Methyltransferase</fullName>
    </submittedName>
</protein>